<dbReference type="EMBL" id="CP001674">
    <property type="protein sequence ID" value="ACT51034.1"/>
    <property type="molecule type" value="Genomic_DNA"/>
</dbReference>
<evidence type="ECO:0000256" key="1">
    <source>
        <dbReference type="SAM" id="SignalP"/>
    </source>
</evidence>
<evidence type="ECO:0000313" key="3">
    <source>
        <dbReference type="Proteomes" id="UP000002743"/>
    </source>
</evidence>
<evidence type="ECO:0000313" key="2">
    <source>
        <dbReference type="EMBL" id="ACT51034.1"/>
    </source>
</evidence>
<dbReference type="Proteomes" id="UP000002743">
    <property type="component" value="Chromosome"/>
</dbReference>
<reference evidence="3" key="1">
    <citation type="submission" date="2009-07" db="EMBL/GenBank/DDBJ databases">
        <title>Complete sequence of chromosome of Methylovorus sp. SIP3-4.</title>
        <authorList>
            <person name="Lucas S."/>
            <person name="Copeland A."/>
            <person name="Lapidus A."/>
            <person name="Glavina del Rio T."/>
            <person name="Tice H."/>
            <person name="Bruce D."/>
            <person name="Goodwin L."/>
            <person name="Pitluck S."/>
            <person name="Clum A."/>
            <person name="Larimer F."/>
            <person name="Land M."/>
            <person name="Hauser L."/>
            <person name="Kyrpides N."/>
            <person name="Mikhailova N."/>
            <person name="Kayluzhnaya M."/>
            <person name="Chistoserdova L."/>
        </authorList>
    </citation>
    <scope>NUCLEOTIDE SEQUENCE [LARGE SCALE GENOMIC DNA]</scope>
    <source>
        <strain evidence="3">SIP3-4</strain>
    </source>
</reference>
<dbReference type="KEGG" id="mei:Msip34_1789"/>
<accession>C6X6P1</accession>
<sequence precursor="true">MKHSWLSAALIAAFLAPLHSQADNSSTAAVQLIEVEDADCAINDGKLITLTNTQPQSGKVVWVDRWYLDKQTADHTKHVLDVEHPSASLGCSITRAGNQHWTIYSVTDLPG</sequence>
<dbReference type="eggNOG" id="ENOG5033EPA">
    <property type="taxonomic scope" value="Bacteria"/>
</dbReference>
<reference evidence="2 3" key="2">
    <citation type="journal article" date="2011" name="J. Bacteriol.">
        <title>Genomes of three methylotrophs from a single niche uncover genetic and metabolic divergence of Methylophilaceae.</title>
        <authorList>
            <person name="Lapidus A."/>
            <person name="Clum A."/>
            <person name="Labutti K."/>
            <person name="Kaluzhnaya M.G."/>
            <person name="Lim S."/>
            <person name="Beck D.A."/>
            <person name="Glavina Del Rio T."/>
            <person name="Nolan M."/>
            <person name="Mavromatis K."/>
            <person name="Huntemann M."/>
            <person name="Lucas S."/>
            <person name="Lidstrom M.E."/>
            <person name="Ivanova N."/>
            <person name="Chistoserdova L."/>
        </authorList>
    </citation>
    <scope>NUCLEOTIDE SEQUENCE [LARGE SCALE GENOMIC DNA]</scope>
    <source>
        <strain evidence="2 3">SIP3-4</strain>
    </source>
</reference>
<organism evidence="2 3">
    <name type="scientific">Methylovorus glucosotrophus (strain SIP3-4)</name>
    <dbReference type="NCBI Taxonomy" id="582744"/>
    <lineage>
        <taxon>Bacteria</taxon>
        <taxon>Pseudomonadati</taxon>
        <taxon>Pseudomonadota</taxon>
        <taxon>Betaproteobacteria</taxon>
        <taxon>Nitrosomonadales</taxon>
        <taxon>Methylophilaceae</taxon>
        <taxon>Methylovorus</taxon>
    </lineage>
</organism>
<proteinExistence type="predicted"/>
<keyword evidence="1" id="KW-0732">Signal</keyword>
<evidence type="ECO:0008006" key="4">
    <source>
        <dbReference type="Google" id="ProtNLM"/>
    </source>
</evidence>
<dbReference type="HOGENOM" id="CLU_2155370_0_0_4"/>
<dbReference type="RefSeq" id="WP_015830422.1">
    <property type="nucleotide sequence ID" value="NC_012969.1"/>
</dbReference>
<feature type="chain" id="PRO_5002972387" description="Secreted protein" evidence="1">
    <location>
        <begin position="23"/>
        <end position="111"/>
    </location>
</feature>
<dbReference type="STRING" id="582744.Msip34_1789"/>
<protein>
    <recommendedName>
        <fullName evidence="4">Secreted protein</fullName>
    </recommendedName>
</protein>
<dbReference type="AlphaFoldDB" id="C6X6P1"/>
<feature type="signal peptide" evidence="1">
    <location>
        <begin position="1"/>
        <end position="22"/>
    </location>
</feature>
<name>C6X6P1_METGS</name>
<gene>
    <name evidence="2" type="ordered locus">Msip34_1789</name>
</gene>
<keyword evidence="3" id="KW-1185">Reference proteome</keyword>
<dbReference type="OrthoDB" id="9154794at2"/>